<dbReference type="EMBL" id="JABMOJ010000537">
    <property type="protein sequence ID" value="NQV66549.1"/>
    <property type="molecule type" value="Genomic_DNA"/>
</dbReference>
<evidence type="ECO:0000313" key="2">
    <source>
        <dbReference type="Proteomes" id="UP000754644"/>
    </source>
</evidence>
<proteinExistence type="predicted"/>
<dbReference type="PANTHER" id="PTHR17985">
    <property type="entry name" value="SER/THR-RICH PROTEIN T10 IN DGCR REGION"/>
    <property type="match status" value="1"/>
</dbReference>
<protein>
    <submittedName>
        <fullName evidence="1">NRDE family protein</fullName>
    </submittedName>
</protein>
<dbReference type="Proteomes" id="UP000754644">
    <property type="component" value="Unassembled WGS sequence"/>
</dbReference>
<dbReference type="AlphaFoldDB" id="A0A972W044"/>
<evidence type="ECO:0000313" key="1">
    <source>
        <dbReference type="EMBL" id="NQV66549.1"/>
    </source>
</evidence>
<reference evidence="1" key="1">
    <citation type="submission" date="2020-05" db="EMBL/GenBank/DDBJ databases">
        <title>Sulfur intermediates as new biogeochemical hubs in an aquatic model microbial ecosystem.</title>
        <authorList>
            <person name="Vigneron A."/>
        </authorList>
    </citation>
    <scope>NUCLEOTIDE SEQUENCE</scope>
    <source>
        <strain evidence="1">Bin.250</strain>
    </source>
</reference>
<gene>
    <name evidence="1" type="ORF">HQ497_14405</name>
</gene>
<dbReference type="InterPro" id="IPR008551">
    <property type="entry name" value="TANGO2"/>
</dbReference>
<dbReference type="Pfam" id="PF05742">
    <property type="entry name" value="TANGO2"/>
    <property type="match status" value="1"/>
</dbReference>
<organism evidence="1 2">
    <name type="scientific">SAR86 cluster bacterium</name>
    <dbReference type="NCBI Taxonomy" id="2030880"/>
    <lineage>
        <taxon>Bacteria</taxon>
        <taxon>Pseudomonadati</taxon>
        <taxon>Pseudomonadota</taxon>
        <taxon>Gammaproteobacteria</taxon>
        <taxon>SAR86 cluster</taxon>
    </lineage>
</organism>
<comment type="caution">
    <text evidence="1">The sequence shown here is derived from an EMBL/GenBank/DDBJ whole genome shotgun (WGS) entry which is preliminary data.</text>
</comment>
<dbReference type="PANTHER" id="PTHR17985:SF8">
    <property type="entry name" value="TRANSPORT AND GOLGI ORGANIZATION PROTEIN 2 HOMOLOG"/>
    <property type="match status" value="1"/>
</dbReference>
<sequence>MINFQFRFRRQKPMCLILFSISPDARYRLVVAANRDEFYARPTERPAFWRDEPHILGGRDLQAGGTWLGVTRGGRFAAVTNFRESPLEPVPPRSRGALTADFLRSTESCTDYLARIMPIANEFRGFNLIIADGQDVYYYSNRQPEAQLLKPGCYGLSNQLLDCDWPKVSRGREQLRALGHGNFDNEALFSLLADRGDQLAFSAGFIQSDTYGTSASTLVKVSQQADIYFEERSFLPNGEPAGRRSFNLPIEAVAS</sequence>
<accession>A0A972W044</accession>
<name>A0A972W044_9GAMM</name>